<evidence type="ECO:0000313" key="5">
    <source>
        <dbReference type="Proteomes" id="UP001596108"/>
    </source>
</evidence>
<proteinExistence type="predicted"/>
<dbReference type="Gene3D" id="3.30.450.20">
    <property type="entry name" value="PAS domain"/>
    <property type="match status" value="2"/>
</dbReference>
<dbReference type="Pfam" id="PF08448">
    <property type="entry name" value="PAS_4"/>
    <property type="match status" value="1"/>
</dbReference>
<keyword evidence="4" id="KW-0808">Transferase</keyword>
<dbReference type="PROSITE" id="PS50887">
    <property type="entry name" value="GGDEF"/>
    <property type="match status" value="1"/>
</dbReference>
<dbReference type="InterPro" id="IPR035965">
    <property type="entry name" value="PAS-like_dom_sf"/>
</dbReference>
<feature type="domain" description="PAC" evidence="2">
    <location>
        <begin position="200"/>
        <end position="252"/>
    </location>
</feature>
<dbReference type="Gene3D" id="3.30.70.270">
    <property type="match status" value="1"/>
</dbReference>
<name>A0ABW0QZW3_9BACL</name>
<dbReference type="InterPro" id="IPR013656">
    <property type="entry name" value="PAS_4"/>
</dbReference>
<dbReference type="InterPro" id="IPR001610">
    <property type="entry name" value="PAC"/>
</dbReference>
<evidence type="ECO:0000259" key="3">
    <source>
        <dbReference type="PROSITE" id="PS50887"/>
    </source>
</evidence>
<dbReference type="CDD" id="cd00130">
    <property type="entry name" value="PAS"/>
    <property type="match status" value="1"/>
</dbReference>
<dbReference type="RefSeq" id="WP_378112373.1">
    <property type="nucleotide sequence ID" value="NZ_JBHSNC010000042.1"/>
</dbReference>
<dbReference type="SMART" id="SM00086">
    <property type="entry name" value="PAC"/>
    <property type="match status" value="1"/>
</dbReference>
<dbReference type="SMART" id="SM00091">
    <property type="entry name" value="PAS"/>
    <property type="match status" value="2"/>
</dbReference>
<dbReference type="InterPro" id="IPR052155">
    <property type="entry name" value="Biofilm_reg_signaling"/>
</dbReference>
<dbReference type="Proteomes" id="UP001596108">
    <property type="component" value="Unassembled WGS sequence"/>
</dbReference>
<sequence>MDALFHASALDQLVFESMLEPAVIINKEGIITSINRTGLDSPIYDLQELGKHLNQSYLEFYKDQEDLLIGITHVLQAKETTYSQKVIHDDYSFLIRIISLKRQPSEEILGALIVYIDTTEQRRLEEIFTTGAKQFRLIAEHSKDMIKVTDTEGNVEYASPSHEAVLGYIDQSNVFDYVHPEDVIRLKRLISETLESGESSQLELRKKGKSGDWIWVETVCSPVVSDDGSVRDIVLISRDITERKQLQFELEQMAYFDFLTGLYNRRKMRMAMEETLEQSSNNGEHFAILIMDLDKFKWINDTYGHDTGDLVLKEFAHRLLGCKSEKDIAGRLGGDEFTVILKTINGSEDIHHFIRRFQLVLREPYTIPYKEESVQIKSSVGYSIYPHHGDSVKSLLKHADNLLYREKRKPIKALTARLLRKSK</sequence>
<dbReference type="InterPro" id="IPR000160">
    <property type="entry name" value="GGDEF_dom"/>
</dbReference>
<dbReference type="NCBIfam" id="TIGR00254">
    <property type="entry name" value="GGDEF"/>
    <property type="match status" value="1"/>
</dbReference>
<dbReference type="Pfam" id="PF00990">
    <property type="entry name" value="GGDEF"/>
    <property type="match status" value="1"/>
</dbReference>
<dbReference type="SMART" id="SM00267">
    <property type="entry name" value="GGDEF"/>
    <property type="match status" value="1"/>
</dbReference>
<dbReference type="CDD" id="cd01949">
    <property type="entry name" value="GGDEF"/>
    <property type="match status" value="1"/>
</dbReference>
<accession>A0ABW0QZW3</accession>
<dbReference type="InterPro" id="IPR043128">
    <property type="entry name" value="Rev_trsase/Diguanyl_cyclase"/>
</dbReference>
<protein>
    <submittedName>
        <fullName evidence="4">Diguanylate cyclase</fullName>
        <ecNumber evidence="4">2.7.7.65</ecNumber>
    </submittedName>
</protein>
<keyword evidence="5" id="KW-1185">Reference proteome</keyword>
<dbReference type="PROSITE" id="PS50113">
    <property type="entry name" value="PAC"/>
    <property type="match status" value="1"/>
</dbReference>
<dbReference type="SUPFAM" id="SSF55073">
    <property type="entry name" value="Nucleotide cyclase"/>
    <property type="match status" value="1"/>
</dbReference>
<dbReference type="InterPro" id="IPR000700">
    <property type="entry name" value="PAS-assoc_C"/>
</dbReference>
<dbReference type="GO" id="GO:0052621">
    <property type="term" value="F:diguanylate cyclase activity"/>
    <property type="evidence" value="ECO:0007669"/>
    <property type="project" value="UniProtKB-EC"/>
</dbReference>
<dbReference type="EC" id="2.7.7.65" evidence="4"/>
<dbReference type="InterPro" id="IPR029787">
    <property type="entry name" value="Nucleotide_cyclase"/>
</dbReference>
<evidence type="ECO:0000313" key="4">
    <source>
        <dbReference type="EMBL" id="MFC5530428.1"/>
    </source>
</evidence>
<organism evidence="4 5">
    <name type="scientific">Cohnella yongneupensis</name>
    <dbReference type="NCBI Taxonomy" id="425006"/>
    <lineage>
        <taxon>Bacteria</taxon>
        <taxon>Bacillati</taxon>
        <taxon>Bacillota</taxon>
        <taxon>Bacilli</taxon>
        <taxon>Bacillales</taxon>
        <taxon>Paenibacillaceae</taxon>
        <taxon>Cohnella</taxon>
    </lineage>
</organism>
<dbReference type="InterPro" id="IPR000014">
    <property type="entry name" value="PAS"/>
</dbReference>
<dbReference type="SUPFAM" id="SSF55785">
    <property type="entry name" value="PYP-like sensor domain (PAS domain)"/>
    <property type="match status" value="1"/>
</dbReference>
<comment type="caution">
    <text evidence="4">The sequence shown here is derived from an EMBL/GenBank/DDBJ whole genome shotgun (WGS) entry which is preliminary data.</text>
</comment>
<feature type="domain" description="GGDEF" evidence="3">
    <location>
        <begin position="284"/>
        <end position="421"/>
    </location>
</feature>
<evidence type="ECO:0000259" key="1">
    <source>
        <dbReference type="PROSITE" id="PS50112"/>
    </source>
</evidence>
<evidence type="ECO:0000259" key="2">
    <source>
        <dbReference type="PROSITE" id="PS50113"/>
    </source>
</evidence>
<keyword evidence="4" id="KW-0548">Nucleotidyltransferase</keyword>
<dbReference type="NCBIfam" id="TIGR00229">
    <property type="entry name" value="sensory_box"/>
    <property type="match status" value="1"/>
</dbReference>
<reference evidence="5" key="1">
    <citation type="journal article" date="2019" name="Int. J. Syst. Evol. Microbiol.">
        <title>The Global Catalogue of Microorganisms (GCM) 10K type strain sequencing project: providing services to taxonomists for standard genome sequencing and annotation.</title>
        <authorList>
            <consortium name="The Broad Institute Genomics Platform"/>
            <consortium name="The Broad Institute Genome Sequencing Center for Infectious Disease"/>
            <person name="Wu L."/>
            <person name="Ma J."/>
        </authorList>
    </citation>
    <scope>NUCLEOTIDE SEQUENCE [LARGE SCALE GENOMIC DNA]</scope>
    <source>
        <strain evidence="5">CGMCC 1.18578</strain>
    </source>
</reference>
<dbReference type="EMBL" id="JBHSNC010000042">
    <property type="protein sequence ID" value="MFC5530428.1"/>
    <property type="molecule type" value="Genomic_DNA"/>
</dbReference>
<gene>
    <name evidence="4" type="ORF">ACFPQ4_13400</name>
</gene>
<dbReference type="PROSITE" id="PS50112">
    <property type="entry name" value="PAS"/>
    <property type="match status" value="1"/>
</dbReference>
<feature type="domain" description="PAS" evidence="1">
    <location>
        <begin position="131"/>
        <end position="197"/>
    </location>
</feature>
<dbReference type="PANTHER" id="PTHR44757:SF2">
    <property type="entry name" value="BIOFILM ARCHITECTURE MAINTENANCE PROTEIN MBAA"/>
    <property type="match status" value="1"/>
</dbReference>
<dbReference type="PANTHER" id="PTHR44757">
    <property type="entry name" value="DIGUANYLATE CYCLASE DGCP"/>
    <property type="match status" value="1"/>
</dbReference>